<reference evidence="2 3" key="1">
    <citation type="journal article" date="2014" name="BMC Genomics">
        <title>Comparison of environmental and isolate Sulfobacillus genomes reveals diverse carbon, sulfur, nitrogen, and hydrogen metabolisms.</title>
        <authorList>
            <person name="Justice N.B."/>
            <person name="Norman A."/>
            <person name="Brown C.T."/>
            <person name="Singh A."/>
            <person name="Thomas B.C."/>
            <person name="Banfield J.F."/>
        </authorList>
    </citation>
    <scope>NUCLEOTIDE SEQUENCE [LARGE SCALE GENOMIC DNA]</scope>
    <source>
        <strain evidence="2">AMDSBA4</strain>
    </source>
</reference>
<comment type="caution">
    <text evidence="2">The sequence shown here is derived from an EMBL/GenBank/DDBJ whole genome shotgun (WGS) entry which is preliminary data.</text>
</comment>
<evidence type="ECO:0000256" key="1">
    <source>
        <dbReference type="SAM" id="Coils"/>
    </source>
</evidence>
<protein>
    <submittedName>
        <fullName evidence="2">Uncharacterized protein</fullName>
    </submittedName>
</protein>
<name>A0A2T2XGW9_9FIRM</name>
<feature type="coiled-coil region" evidence="1">
    <location>
        <begin position="10"/>
        <end position="44"/>
    </location>
</feature>
<accession>A0A2T2XGW9</accession>
<dbReference type="EMBL" id="PXYW01000017">
    <property type="protein sequence ID" value="PSR33743.1"/>
    <property type="molecule type" value="Genomic_DNA"/>
</dbReference>
<gene>
    <name evidence="2" type="ORF">C7B46_09080</name>
</gene>
<evidence type="ECO:0000313" key="2">
    <source>
        <dbReference type="EMBL" id="PSR33743.1"/>
    </source>
</evidence>
<evidence type="ECO:0000313" key="3">
    <source>
        <dbReference type="Proteomes" id="UP000242972"/>
    </source>
</evidence>
<sequence>MDGPIIGNDLATAINRLGGIRRQLKELETEESVLRNQIMAALAEWPSKWFPIRVGGYEVRRQIRGGKVDPEQAAKILLDKGLLSQVASVPVIQDNDSIYLLRADLSRVEMPRQSRSALIADYDAAVGERPMIKGDDIQSFYQAGQLTVDEWRECFKDGKPLIEVLMVR</sequence>
<dbReference type="Proteomes" id="UP000242972">
    <property type="component" value="Unassembled WGS sequence"/>
</dbReference>
<organism evidence="2 3">
    <name type="scientific">Sulfobacillus benefaciens</name>
    <dbReference type="NCBI Taxonomy" id="453960"/>
    <lineage>
        <taxon>Bacteria</taxon>
        <taxon>Bacillati</taxon>
        <taxon>Bacillota</taxon>
        <taxon>Clostridia</taxon>
        <taxon>Eubacteriales</taxon>
        <taxon>Clostridiales Family XVII. Incertae Sedis</taxon>
        <taxon>Sulfobacillus</taxon>
    </lineage>
</organism>
<dbReference type="AlphaFoldDB" id="A0A2T2XGW9"/>
<proteinExistence type="predicted"/>
<keyword evidence="1" id="KW-0175">Coiled coil</keyword>